<dbReference type="EMBL" id="JABFDN010000002">
    <property type="protein sequence ID" value="NPU64715.1"/>
    <property type="molecule type" value="Genomic_DNA"/>
</dbReference>
<evidence type="ECO:0000313" key="1">
    <source>
        <dbReference type="EMBL" id="NPU64715.1"/>
    </source>
</evidence>
<reference evidence="1" key="1">
    <citation type="submission" date="2020-05" db="EMBL/GenBank/DDBJ databases">
        <title>Nod-independent and nitrogen-fixing Bradyrhizobium aeschynomene sp. nov. isolated from nodules of Aeschynomene indica.</title>
        <authorList>
            <person name="Zhang Z."/>
        </authorList>
    </citation>
    <scope>NUCLEOTIDE SEQUENCE</scope>
    <source>
        <strain evidence="1">83012</strain>
    </source>
</reference>
<comment type="caution">
    <text evidence="1">The sequence shown here is derived from an EMBL/GenBank/DDBJ whole genome shotgun (WGS) entry which is preliminary data.</text>
</comment>
<gene>
    <name evidence="1" type="ORF">HL667_06890</name>
</gene>
<evidence type="ECO:0000313" key="2">
    <source>
        <dbReference type="Proteomes" id="UP000886476"/>
    </source>
</evidence>
<name>A0ABX2CB62_9BRAD</name>
<organism evidence="1 2">
    <name type="scientific">Bradyrhizobium aeschynomenes</name>
    <dbReference type="NCBI Taxonomy" id="2734909"/>
    <lineage>
        <taxon>Bacteria</taxon>
        <taxon>Pseudomonadati</taxon>
        <taxon>Pseudomonadota</taxon>
        <taxon>Alphaproteobacteria</taxon>
        <taxon>Hyphomicrobiales</taxon>
        <taxon>Nitrobacteraceae</taxon>
        <taxon>Bradyrhizobium</taxon>
    </lineage>
</organism>
<sequence length="116" mass="12822">MDHDRDRDTIGLTAETQAILADLEARGWFLEGQDAARFCLAYAVRSRVAEGATAGTETRWAAGNFDRTGEIRAVIAALYPDCKTPVRLMEHLVNEGLKMVSVRVRTEEIGPAELMD</sequence>
<protein>
    <submittedName>
        <fullName evidence="1">Uncharacterized protein</fullName>
    </submittedName>
</protein>
<keyword evidence="2" id="KW-1185">Reference proteome</keyword>
<dbReference type="RefSeq" id="WP_172109841.1">
    <property type="nucleotide sequence ID" value="NZ_JABFDN010000002.1"/>
</dbReference>
<proteinExistence type="predicted"/>
<dbReference type="Proteomes" id="UP000886476">
    <property type="component" value="Unassembled WGS sequence"/>
</dbReference>
<accession>A0ABX2CB62</accession>